<evidence type="ECO:0000259" key="3">
    <source>
        <dbReference type="PROSITE" id="PS51294"/>
    </source>
</evidence>
<feature type="compositionally biased region" description="Basic and acidic residues" evidence="1">
    <location>
        <begin position="418"/>
        <end position="429"/>
    </location>
</feature>
<name>G0VFS7_NAUCA</name>
<feature type="domain" description="Myb-like" evidence="2">
    <location>
        <begin position="115"/>
        <end position="165"/>
    </location>
</feature>
<feature type="compositionally biased region" description="Polar residues" evidence="1">
    <location>
        <begin position="85"/>
        <end position="97"/>
    </location>
</feature>
<evidence type="ECO:0000256" key="1">
    <source>
        <dbReference type="SAM" id="MobiDB-lite"/>
    </source>
</evidence>
<reference evidence="4 5" key="1">
    <citation type="journal article" date="2011" name="Proc. Natl. Acad. Sci. U.S.A.">
        <title>Evolutionary erosion of yeast sex chromosomes by mating-type switching accidents.</title>
        <authorList>
            <person name="Gordon J.L."/>
            <person name="Armisen D."/>
            <person name="Proux-Wera E."/>
            <person name="Oheigeartaigh S.S."/>
            <person name="Byrne K.P."/>
            <person name="Wolfe K.H."/>
        </authorList>
    </citation>
    <scope>NUCLEOTIDE SEQUENCE [LARGE SCALE GENOMIC DNA]</scope>
    <source>
        <strain evidence="5">ATCC 76901 / BCRC 22586 / CBS 4309 / NBRC 1992 / NRRL Y-12630</strain>
    </source>
</reference>
<dbReference type="CDD" id="cd00167">
    <property type="entry name" value="SANT"/>
    <property type="match status" value="1"/>
</dbReference>
<dbReference type="InParanoid" id="G0VFS7"/>
<dbReference type="InterPro" id="IPR001005">
    <property type="entry name" value="SANT/Myb"/>
</dbReference>
<feature type="compositionally biased region" description="Low complexity" evidence="1">
    <location>
        <begin position="1"/>
        <end position="23"/>
    </location>
</feature>
<evidence type="ECO:0000313" key="5">
    <source>
        <dbReference type="Proteomes" id="UP000001640"/>
    </source>
</evidence>
<dbReference type="eggNOG" id="ENOG502RXV1">
    <property type="taxonomic scope" value="Eukaryota"/>
</dbReference>
<dbReference type="SMART" id="SM00717">
    <property type="entry name" value="SANT"/>
    <property type="match status" value="2"/>
</dbReference>
<feature type="region of interest" description="Disordered" evidence="1">
    <location>
        <begin position="324"/>
        <end position="429"/>
    </location>
</feature>
<sequence>MPLPKATSASLSSLSSSSTSHLSILGTHPHPQIRSINHAHRLVQQPTVIPNHIMSQVKMQHGISTPETDESDQPNGLVNTDDDNSSVSKPITPQSENELSDGKSRATSPTSNASVATKNPSSWDPKDDLLLRHLKEIKKLGWKEISQYFKDRTPNACQFRWRRLKSGNLKSNTTALMDVSELPVDINEIKTDIVLNSASAPSHAAPIPPLQVESAGSSLLPSVPISSGAHGNSQSNIPYQATTTSYSVSNAKFNKSFSKPRSSSHSMPRPGFTITPSNHNLQPDEENIGLIPKIIVKSRRSSFAHFQVPLPLITSNNIPSFTANGNITPSTSSTSYLNGSTPKTRKHSISSHRLHSHHNYHPHPHPHHFNHHGSAQRRSSFNQASSNLNSRRSSIVVAHNSNTSTFASPNVPLNSPPFRKDRQNSIYSDKKDEQLFVDSFPNPLQDEDEDDEQAWSKEEDQLLLSNDSRNLSLTELSIILPNKSEMDINLRMKNLKEGKIHIDDLDPLQESLSNEN</sequence>
<dbReference type="EMBL" id="HE576756">
    <property type="protein sequence ID" value="CCC70344.1"/>
    <property type="molecule type" value="Genomic_DNA"/>
</dbReference>
<reference key="2">
    <citation type="submission" date="2011-08" db="EMBL/GenBank/DDBJ databases">
        <title>Genome sequence of Naumovozyma castellii.</title>
        <authorList>
            <person name="Gordon J.L."/>
            <person name="Armisen D."/>
            <person name="Proux-Wera E."/>
            <person name="OhEigeartaigh S.S."/>
            <person name="Byrne K.P."/>
            <person name="Wolfe K.H."/>
        </authorList>
    </citation>
    <scope>NUCLEOTIDE SEQUENCE</scope>
    <source>
        <strain>Type strain:CBS 4309</strain>
    </source>
</reference>
<feature type="compositionally biased region" description="Polar residues" evidence="1">
    <location>
        <begin position="324"/>
        <end position="342"/>
    </location>
</feature>
<dbReference type="Pfam" id="PF13921">
    <property type="entry name" value="Myb_DNA-bind_6"/>
    <property type="match status" value="1"/>
</dbReference>
<dbReference type="InterPro" id="IPR017930">
    <property type="entry name" value="Myb_dom"/>
</dbReference>
<dbReference type="STRING" id="1064592.G0VFS7"/>
<dbReference type="AlphaFoldDB" id="G0VFS7"/>
<dbReference type="OMA" id="GWKEIAH"/>
<dbReference type="GeneID" id="96903975"/>
<dbReference type="Gene3D" id="1.10.10.60">
    <property type="entry name" value="Homeodomain-like"/>
    <property type="match status" value="1"/>
</dbReference>
<feature type="compositionally biased region" description="Polar residues" evidence="1">
    <location>
        <begin position="376"/>
        <end position="413"/>
    </location>
</feature>
<accession>G0VFS7</accession>
<dbReference type="RefSeq" id="XP_003676703.1">
    <property type="nucleotide sequence ID" value="XM_003676655.1"/>
</dbReference>
<feature type="compositionally biased region" description="Basic residues" evidence="1">
    <location>
        <begin position="343"/>
        <end position="375"/>
    </location>
</feature>
<dbReference type="KEGG" id="ncs:NCAS_0E02740"/>
<feature type="domain" description="HTH myb-type" evidence="3">
    <location>
        <begin position="122"/>
        <end position="169"/>
    </location>
</feature>
<keyword evidence="5" id="KW-1185">Reference proteome</keyword>
<proteinExistence type="predicted"/>
<protein>
    <submittedName>
        <fullName evidence="4">Uncharacterized protein</fullName>
    </submittedName>
</protein>
<feature type="compositionally biased region" description="Polar residues" evidence="1">
    <location>
        <begin position="105"/>
        <end position="122"/>
    </location>
</feature>
<evidence type="ECO:0000259" key="2">
    <source>
        <dbReference type="PROSITE" id="PS50090"/>
    </source>
</evidence>
<dbReference type="InterPro" id="IPR009057">
    <property type="entry name" value="Homeodomain-like_sf"/>
</dbReference>
<feature type="region of interest" description="Disordered" evidence="1">
    <location>
        <begin position="59"/>
        <end position="126"/>
    </location>
</feature>
<dbReference type="PROSITE" id="PS51294">
    <property type="entry name" value="HTH_MYB"/>
    <property type="match status" value="1"/>
</dbReference>
<dbReference type="HOGENOM" id="CLU_018984_1_0_1"/>
<dbReference type="SUPFAM" id="SSF46689">
    <property type="entry name" value="Homeodomain-like"/>
    <property type="match status" value="1"/>
</dbReference>
<organism evidence="4 5">
    <name type="scientific">Naumovozyma castellii</name>
    <name type="common">Yeast</name>
    <name type="synonym">Saccharomyces castellii</name>
    <dbReference type="NCBI Taxonomy" id="27288"/>
    <lineage>
        <taxon>Eukaryota</taxon>
        <taxon>Fungi</taxon>
        <taxon>Dikarya</taxon>
        <taxon>Ascomycota</taxon>
        <taxon>Saccharomycotina</taxon>
        <taxon>Saccharomycetes</taxon>
        <taxon>Saccharomycetales</taxon>
        <taxon>Saccharomycetaceae</taxon>
        <taxon>Naumovozyma</taxon>
    </lineage>
</organism>
<dbReference type="Proteomes" id="UP000001640">
    <property type="component" value="Chromosome 5"/>
</dbReference>
<feature type="region of interest" description="Disordered" evidence="1">
    <location>
        <begin position="1"/>
        <end position="30"/>
    </location>
</feature>
<gene>
    <name evidence="4" type="primary">NCAS0E02740</name>
    <name evidence="4" type="ordered locus">NCAS_0E02740</name>
</gene>
<dbReference type="PROSITE" id="PS50090">
    <property type="entry name" value="MYB_LIKE"/>
    <property type="match status" value="1"/>
</dbReference>
<evidence type="ECO:0000313" key="4">
    <source>
        <dbReference type="EMBL" id="CCC70344.1"/>
    </source>
</evidence>
<dbReference type="OrthoDB" id="2143914at2759"/>